<evidence type="ECO:0000313" key="4">
    <source>
        <dbReference type="Proteomes" id="UP001165541"/>
    </source>
</evidence>
<dbReference type="InterPro" id="IPR009061">
    <property type="entry name" value="DNA-bd_dom_put_sf"/>
</dbReference>
<dbReference type="Gene3D" id="1.10.1660.10">
    <property type="match status" value="1"/>
</dbReference>
<name>A0ABT0YTT3_9BURK</name>
<dbReference type="PANTHER" id="PTHR30204">
    <property type="entry name" value="REDOX-CYCLING DRUG-SENSING TRANSCRIPTIONAL ACTIVATOR SOXR"/>
    <property type="match status" value="1"/>
</dbReference>
<dbReference type="CDD" id="cd01109">
    <property type="entry name" value="HTH_YyaN"/>
    <property type="match status" value="1"/>
</dbReference>
<proteinExistence type="predicted"/>
<organism evidence="3 4">
    <name type="scientific">Caldimonas mangrovi</name>
    <dbReference type="NCBI Taxonomy" id="2944811"/>
    <lineage>
        <taxon>Bacteria</taxon>
        <taxon>Pseudomonadati</taxon>
        <taxon>Pseudomonadota</taxon>
        <taxon>Betaproteobacteria</taxon>
        <taxon>Burkholderiales</taxon>
        <taxon>Sphaerotilaceae</taxon>
        <taxon>Caldimonas</taxon>
    </lineage>
</organism>
<feature type="domain" description="HTH merR-type" evidence="2">
    <location>
        <begin position="5"/>
        <end position="74"/>
    </location>
</feature>
<dbReference type="PANTHER" id="PTHR30204:SF98">
    <property type="entry name" value="HTH-TYPE TRANSCRIPTIONAL REGULATOR ADHR"/>
    <property type="match status" value="1"/>
</dbReference>
<dbReference type="Pfam" id="PF13411">
    <property type="entry name" value="MerR_1"/>
    <property type="match status" value="1"/>
</dbReference>
<evidence type="ECO:0000256" key="1">
    <source>
        <dbReference type="ARBA" id="ARBA00023125"/>
    </source>
</evidence>
<sequence length="142" mass="16104">MNPSSLHIGGLASRTGRSVHTIRWYEAQGLIPGVARDVGGRRLYTEQHVGWLLLMERLRATGMSIAEMRRYTALVRQGKATLAQRNELLRAHRERVVNTIAQWTESLTLLDAKIDFYDRWQAEGRRPAGDPMPVPSARRNAT</sequence>
<dbReference type="InterPro" id="IPR047057">
    <property type="entry name" value="MerR_fam"/>
</dbReference>
<evidence type="ECO:0000313" key="3">
    <source>
        <dbReference type="EMBL" id="MCM5682162.1"/>
    </source>
</evidence>
<keyword evidence="1" id="KW-0238">DNA-binding</keyword>
<dbReference type="EMBL" id="JAMKFE010000016">
    <property type="protein sequence ID" value="MCM5682162.1"/>
    <property type="molecule type" value="Genomic_DNA"/>
</dbReference>
<protein>
    <submittedName>
        <fullName evidence="3">MerR family transcriptional regulator</fullName>
    </submittedName>
</protein>
<keyword evidence="4" id="KW-1185">Reference proteome</keyword>
<dbReference type="SMART" id="SM00422">
    <property type="entry name" value="HTH_MERR"/>
    <property type="match status" value="1"/>
</dbReference>
<dbReference type="InterPro" id="IPR000551">
    <property type="entry name" value="MerR-type_HTH_dom"/>
</dbReference>
<dbReference type="SUPFAM" id="SSF46955">
    <property type="entry name" value="Putative DNA-binding domain"/>
    <property type="match status" value="1"/>
</dbReference>
<reference evidence="3" key="1">
    <citation type="submission" date="2022-05" db="EMBL/GenBank/DDBJ databases">
        <title>Schlegelella sp. nov., isolated from mangrove soil.</title>
        <authorList>
            <person name="Liu Y."/>
            <person name="Ge X."/>
            <person name="Liu W."/>
        </authorList>
    </citation>
    <scope>NUCLEOTIDE SEQUENCE</scope>
    <source>
        <strain evidence="3">S2-27</strain>
    </source>
</reference>
<comment type="caution">
    <text evidence="3">The sequence shown here is derived from an EMBL/GenBank/DDBJ whole genome shotgun (WGS) entry which is preliminary data.</text>
</comment>
<gene>
    <name evidence="3" type="ORF">M8A51_21750</name>
</gene>
<dbReference type="PROSITE" id="PS50937">
    <property type="entry name" value="HTH_MERR_2"/>
    <property type="match status" value="1"/>
</dbReference>
<dbReference type="RefSeq" id="WP_251780637.1">
    <property type="nucleotide sequence ID" value="NZ_JAMKFE010000016.1"/>
</dbReference>
<accession>A0ABT0YTT3</accession>
<evidence type="ECO:0000259" key="2">
    <source>
        <dbReference type="PROSITE" id="PS50937"/>
    </source>
</evidence>
<dbReference type="Proteomes" id="UP001165541">
    <property type="component" value="Unassembled WGS sequence"/>
</dbReference>